<dbReference type="InterPro" id="IPR019800">
    <property type="entry name" value="Glyco_hydro_3_AS"/>
</dbReference>
<comment type="similarity">
    <text evidence="2">Belongs to the glycosyl hydrolase 3 family.</text>
</comment>
<dbReference type="InterPro" id="IPR050226">
    <property type="entry name" value="NagZ_Beta-hexosaminidase"/>
</dbReference>
<proteinExistence type="inferred from homology"/>
<dbReference type="Pfam" id="PF00933">
    <property type="entry name" value="Glyco_hydro_3"/>
    <property type="match status" value="1"/>
</dbReference>
<evidence type="ECO:0000256" key="6">
    <source>
        <dbReference type="SAM" id="SignalP"/>
    </source>
</evidence>
<feature type="signal peptide" evidence="6">
    <location>
        <begin position="1"/>
        <end position="26"/>
    </location>
</feature>
<name>A0ABT2VLT0_9ALTE</name>
<evidence type="ECO:0000256" key="3">
    <source>
        <dbReference type="ARBA" id="ARBA00012663"/>
    </source>
</evidence>
<comment type="caution">
    <text evidence="8">The sequence shown here is derived from an EMBL/GenBank/DDBJ whole genome shotgun (WGS) entry which is preliminary data.</text>
</comment>
<dbReference type="EC" id="3.2.1.52" evidence="3"/>
<evidence type="ECO:0000256" key="5">
    <source>
        <dbReference type="ARBA" id="ARBA00023295"/>
    </source>
</evidence>
<dbReference type="RefSeq" id="WP_262991929.1">
    <property type="nucleotide sequence ID" value="NZ_JAOTJC010000004.1"/>
</dbReference>
<organism evidence="8 9">
    <name type="scientific">Alteromonas salexigens</name>
    <dbReference type="NCBI Taxonomy" id="2982530"/>
    <lineage>
        <taxon>Bacteria</taxon>
        <taxon>Pseudomonadati</taxon>
        <taxon>Pseudomonadota</taxon>
        <taxon>Gammaproteobacteria</taxon>
        <taxon>Alteromonadales</taxon>
        <taxon>Alteromonadaceae</taxon>
        <taxon>Alteromonas/Salinimonas group</taxon>
        <taxon>Alteromonas</taxon>
    </lineage>
</organism>
<keyword evidence="5" id="KW-0326">Glycosidase</keyword>
<dbReference type="PANTHER" id="PTHR30480">
    <property type="entry name" value="BETA-HEXOSAMINIDASE-RELATED"/>
    <property type="match status" value="1"/>
</dbReference>
<evidence type="ECO:0000313" key="9">
    <source>
        <dbReference type="Proteomes" id="UP001209257"/>
    </source>
</evidence>
<dbReference type="InterPro" id="IPR036962">
    <property type="entry name" value="Glyco_hydro_3_N_sf"/>
</dbReference>
<dbReference type="Proteomes" id="UP001209257">
    <property type="component" value="Unassembled WGS sequence"/>
</dbReference>
<protein>
    <recommendedName>
        <fullName evidence="3">beta-N-acetylhexosaminidase</fullName>
        <ecNumber evidence="3">3.2.1.52</ecNumber>
    </recommendedName>
</protein>
<feature type="domain" description="Glycoside hydrolase family 3 N-terminal" evidence="7">
    <location>
        <begin position="68"/>
        <end position="391"/>
    </location>
</feature>
<evidence type="ECO:0000259" key="7">
    <source>
        <dbReference type="Pfam" id="PF00933"/>
    </source>
</evidence>
<dbReference type="SUPFAM" id="SSF51445">
    <property type="entry name" value="(Trans)glycosidases"/>
    <property type="match status" value="1"/>
</dbReference>
<dbReference type="EMBL" id="JAOTJC010000004">
    <property type="protein sequence ID" value="MCU7553226.1"/>
    <property type="molecule type" value="Genomic_DNA"/>
</dbReference>
<evidence type="ECO:0000256" key="4">
    <source>
        <dbReference type="ARBA" id="ARBA00022801"/>
    </source>
</evidence>
<dbReference type="PROSITE" id="PS00775">
    <property type="entry name" value="GLYCOSYL_HYDROL_F3"/>
    <property type="match status" value="1"/>
</dbReference>
<accession>A0ABT2VLT0</accession>
<keyword evidence="4" id="KW-0378">Hydrolase</keyword>
<dbReference type="InterPro" id="IPR001764">
    <property type="entry name" value="Glyco_hydro_3_N"/>
</dbReference>
<comment type="catalytic activity">
    <reaction evidence="1">
        <text>Hydrolysis of terminal non-reducing N-acetyl-D-hexosamine residues in N-acetyl-beta-D-hexosaminides.</text>
        <dbReference type="EC" id="3.2.1.52"/>
    </reaction>
</comment>
<reference evidence="9" key="1">
    <citation type="submission" date="2023-07" db="EMBL/GenBank/DDBJ databases">
        <title>Study on multiphase classification of strain Alteromonas salexigens isolated from the Yellow Sea.</title>
        <authorList>
            <person name="Sun L."/>
        </authorList>
    </citation>
    <scope>NUCLEOTIDE SEQUENCE [LARGE SCALE GENOMIC DNA]</scope>
    <source>
        <strain evidence="9">ASW11-19</strain>
    </source>
</reference>
<dbReference type="InterPro" id="IPR017853">
    <property type="entry name" value="GH"/>
</dbReference>
<dbReference type="Gene3D" id="3.40.50.1700">
    <property type="entry name" value="Glycoside hydrolase family 3 C-terminal domain"/>
    <property type="match status" value="1"/>
</dbReference>
<dbReference type="Gene3D" id="3.20.20.300">
    <property type="entry name" value="Glycoside hydrolase, family 3, N-terminal domain"/>
    <property type="match status" value="1"/>
</dbReference>
<feature type="chain" id="PRO_5046270857" description="beta-N-acetylhexosaminidase" evidence="6">
    <location>
        <begin position="27"/>
        <end position="618"/>
    </location>
</feature>
<gene>
    <name evidence="8" type="ORF">OCL06_01285</name>
</gene>
<sequence length="618" mass="66211">MHYRMFSRAWRWALAGLLLPAFVSVADTPSPLMRQLGQKVMLDLRYFCADGTTSKRCRTPVRTLPPALADMLVSQQVGGVILFAENLTDLEQVVTLNYQLQTLMRKHGLPPLFIAVDQEGGRVARLNDHLATRFVGNMAIGATFPRHGTAFASQVGKGIARELKLLGFNVNFAPSVDVNNNPDNPVINVRSYGEDPRLVTTLGQATVTAMQQEGVLSAIKHFPGHGDTHTDSHVGLPRVTHNRATIDKLDLFPFTRIITSDTPPAMVMSAHIQYPQLDSTELPTRDGTPAVVPATLSKKILSGLLRGELGYEGLIVTDALDMAGIAHFFTPRQALIHTFNAGADIALMPVPVRTPQDIAAFRQLMASLADAATEGELDRRQLAMSAARIANTKAVFGLGQYLETPLASRVSQATAKLPLATNKQVEQALARAAITRIHGKLPLPEAPSGGWHFVMPDKARCLAMLSAMAREVAGTPASCQSLATLPALPPSGLLRGLGALIVTDITPQYSVAEMGGLDNLSSVSARSDKAAQHVWLERAMSAARQAGVPVVMVALRAPYVLTQFDRLADVSLATYGYNVTVHADGSASGAVYDALAEVLSGQEPAQGSLPVSLPKTSR</sequence>
<evidence type="ECO:0000256" key="1">
    <source>
        <dbReference type="ARBA" id="ARBA00001231"/>
    </source>
</evidence>
<dbReference type="InterPro" id="IPR036881">
    <property type="entry name" value="Glyco_hydro_3_C_sf"/>
</dbReference>
<evidence type="ECO:0000256" key="2">
    <source>
        <dbReference type="ARBA" id="ARBA00005336"/>
    </source>
</evidence>
<evidence type="ECO:0000313" key="8">
    <source>
        <dbReference type="EMBL" id="MCU7553226.1"/>
    </source>
</evidence>
<dbReference type="PANTHER" id="PTHR30480:SF13">
    <property type="entry name" value="BETA-HEXOSAMINIDASE"/>
    <property type="match status" value="1"/>
</dbReference>
<keyword evidence="6" id="KW-0732">Signal</keyword>
<keyword evidence="9" id="KW-1185">Reference proteome</keyword>